<dbReference type="Gene3D" id="1.10.510.10">
    <property type="entry name" value="Transferase(Phosphotransferase) domain 1"/>
    <property type="match status" value="1"/>
</dbReference>
<dbReference type="PANTHER" id="PTHR24363">
    <property type="entry name" value="SERINE/THREONINE PROTEIN KINASE"/>
    <property type="match status" value="1"/>
</dbReference>
<feature type="region of interest" description="Disordered" evidence="9">
    <location>
        <begin position="374"/>
        <end position="412"/>
    </location>
</feature>
<comment type="catalytic activity">
    <reaction evidence="7">
        <text>L-threonyl-[protein] + ATP = O-phospho-L-threonyl-[protein] + ADP + H(+)</text>
        <dbReference type="Rhea" id="RHEA:46608"/>
        <dbReference type="Rhea" id="RHEA-COMP:11060"/>
        <dbReference type="Rhea" id="RHEA-COMP:11605"/>
        <dbReference type="ChEBI" id="CHEBI:15378"/>
        <dbReference type="ChEBI" id="CHEBI:30013"/>
        <dbReference type="ChEBI" id="CHEBI:30616"/>
        <dbReference type="ChEBI" id="CHEBI:61977"/>
        <dbReference type="ChEBI" id="CHEBI:456216"/>
        <dbReference type="EC" id="2.7.11.1"/>
    </reaction>
</comment>
<dbReference type="InterPro" id="IPR011009">
    <property type="entry name" value="Kinase-like_dom_sf"/>
</dbReference>
<evidence type="ECO:0000256" key="7">
    <source>
        <dbReference type="ARBA" id="ARBA00047899"/>
    </source>
</evidence>
<proteinExistence type="predicted"/>
<sequence>MQNFVSCLDVGKLVASRYQIVQILSTDVHIQTYLAQDTHQIGSPKCIVKQVSRRSLDRTSNYAAKLKRTARRRLTKEAQILKQLGHHPQMPQLLGFFQENEDLYLVQEFFPGHPLSQELPFSPRYGKRYTDVECAEMLEELLSILALVHGQGLIHTHLQPQNIIRHQRDGKLILTDFSSAVLLGDSHHQGHLVSAVPHLPVSIPIGTFGYVSPEQLTGHPEPHSDIYALGLIGIQAVTGLHPFHLQVDSATATITWQSQISHSSRSQGEVSTELAAILDKMVRYHGKNRYQSAIEVMEDLYRHYPNLPDPTYPIGESSSEPLGRRSHRIPTTTAQETEPRNPVSPINEFSRQFLGNSLLSVVNLENAEETNLNTIESEAEFPQDDSLAVDARSPEHNSESLSPAAVEHDGGATPVEVQTPVKRRPSPLQPLIVGMSMGIAVNAAIILGAVYSLSQLPPDRGIDLLTKAREIYQNGNLDQAIVLVQSITWDSSAYQQAQDDAQRWQVDWKKAAAEFQQIQQAYEKSQWGSVLSSAAKMPAISHWQMQIEPMVQKAAAEMAPDAEQFLQQAYDRANQKDFASAISLLKKVSYGTPVYDTAQAQIKQYQEQHQQQLEDIAHRQLQQAYDRAINRDFSGALQLLSQIPPGTSAYEIVQQKIAEYSQKQEIKANSVLQQAYEKAAARDYTGAIHLLRQVPRGTTAYEIGQTKIVQYSQHIQPRRGRKTRRVSDATIAPTFNPGDSLQEINPSWFG</sequence>
<evidence type="ECO:0000256" key="9">
    <source>
        <dbReference type="SAM" id="MobiDB-lite"/>
    </source>
</evidence>
<dbReference type="Gene3D" id="3.30.200.20">
    <property type="entry name" value="Phosphorylase Kinase, domain 1"/>
    <property type="match status" value="1"/>
</dbReference>
<dbReference type="InterPro" id="IPR000719">
    <property type="entry name" value="Prot_kinase_dom"/>
</dbReference>
<dbReference type="AlphaFoldDB" id="A0A7C3ZN88"/>
<comment type="catalytic activity">
    <reaction evidence="8">
        <text>L-seryl-[protein] + ATP = O-phospho-L-seryl-[protein] + ADP + H(+)</text>
        <dbReference type="Rhea" id="RHEA:17989"/>
        <dbReference type="Rhea" id="RHEA-COMP:9863"/>
        <dbReference type="Rhea" id="RHEA-COMP:11604"/>
        <dbReference type="ChEBI" id="CHEBI:15378"/>
        <dbReference type="ChEBI" id="CHEBI:29999"/>
        <dbReference type="ChEBI" id="CHEBI:30616"/>
        <dbReference type="ChEBI" id="CHEBI:83421"/>
        <dbReference type="ChEBI" id="CHEBI:456216"/>
        <dbReference type="EC" id="2.7.11.1"/>
    </reaction>
</comment>
<dbReference type="GO" id="GO:0005524">
    <property type="term" value="F:ATP binding"/>
    <property type="evidence" value="ECO:0007669"/>
    <property type="project" value="UniProtKB-KW"/>
</dbReference>
<dbReference type="CDD" id="cd14014">
    <property type="entry name" value="STKc_PknB_like"/>
    <property type="match status" value="1"/>
</dbReference>
<dbReference type="EC" id="2.7.11.1" evidence="1"/>
<evidence type="ECO:0000256" key="5">
    <source>
        <dbReference type="ARBA" id="ARBA00022777"/>
    </source>
</evidence>
<dbReference type="SUPFAM" id="SSF56112">
    <property type="entry name" value="Protein kinase-like (PK-like)"/>
    <property type="match status" value="1"/>
</dbReference>
<evidence type="ECO:0000256" key="3">
    <source>
        <dbReference type="ARBA" id="ARBA00022679"/>
    </source>
</evidence>
<feature type="region of interest" description="Disordered" evidence="9">
    <location>
        <begin position="308"/>
        <end position="345"/>
    </location>
</feature>
<reference evidence="11" key="1">
    <citation type="journal article" date="2020" name="mSystems">
        <title>Genome- and Community-Level Interaction Insights into Carbon Utilization and Element Cycling Functions of Hydrothermarchaeota in Hydrothermal Sediment.</title>
        <authorList>
            <person name="Zhou Z."/>
            <person name="Liu Y."/>
            <person name="Xu W."/>
            <person name="Pan J."/>
            <person name="Luo Z.H."/>
            <person name="Li M."/>
        </authorList>
    </citation>
    <scope>NUCLEOTIDE SEQUENCE [LARGE SCALE GENOMIC DNA]</scope>
    <source>
        <strain evidence="11">SpSt-374</strain>
    </source>
</reference>
<evidence type="ECO:0000259" key="10">
    <source>
        <dbReference type="PROSITE" id="PS50011"/>
    </source>
</evidence>
<name>A0A7C3ZN88_9CYAN</name>
<evidence type="ECO:0000256" key="2">
    <source>
        <dbReference type="ARBA" id="ARBA00022527"/>
    </source>
</evidence>
<gene>
    <name evidence="11" type="ORF">ENR15_23935</name>
</gene>
<keyword evidence="3" id="KW-0808">Transferase</keyword>
<evidence type="ECO:0000313" key="11">
    <source>
        <dbReference type="EMBL" id="HGG03603.1"/>
    </source>
</evidence>
<accession>A0A7C3ZN88</accession>
<evidence type="ECO:0000256" key="6">
    <source>
        <dbReference type="ARBA" id="ARBA00022840"/>
    </source>
</evidence>
<evidence type="ECO:0000256" key="1">
    <source>
        <dbReference type="ARBA" id="ARBA00012513"/>
    </source>
</evidence>
<keyword evidence="4" id="KW-0547">Nucleotide-binding</keyword>
<keyword evidence="5 11" id="KW-0418">Kinase</keyword>
<evidence type="ECO:0000256" key="4">
    <source>
        <dbReference type="ARBA" id="ARBA00022741"/>
    </source>
</evidence>
<dbReference type="SMART" id="SM00220">
    <property type="entry name" value="S_TKc"/>
    <property type="match status" value="1"/>
</dbReference>
<keyword evidence="2 11" id="KW-0723">Serine/threonine-protein kinase</keyword>
<dbReference type="EMBL" id="DSPX01000250">
    <property type="protein sequence ID" value="HGG03603.1"/>
    <property type="molecule type" value="Genomic_DNA"/>
</dbReference>
<protein>
    <recommendedName>
        <fullName evidence="1">non-specific serine/threonine protein kinase</fullName>
        <ecNumber evidence="1">2.7.11.1</ecNumber>
    </recommendedName>
</protein>
<dbReference type="GO" id="GO:0004674">
    <property type="term" value="F:protein serine/threonine kinase activity"/>
    <property type="evidence" value="ECO:0007669"/>
    <property type="project" value="UniProtKB-KW"/>
</dbReference>
<dbReference type="Pfam" id="PF00069">
    <property type="entry name" value="Pkinase"/>
    <property type="match status" value="1"/>
</dbReference>
<dbReference type="PANTHER" id="PTHR24363:SF0">
    <property type="entry name" value="SERINE_THREONINE KINASE LIKE DOMAIN CONTAINING 1"/>
    <property type="match status" value="1"/>
</dbReference>
<keyword evidence="6" id="KW-0067">ATP-binding</keyword>
<organism evidence="11">
    <name type="scientific">Planktothricoides sp. SpSt-374</name>
    <dbReference type="NCBI Taxonomy" id="2282167"/>
    <lineage>
        <taxon>Bacteria</taxon>
        <taxon>Bacillati</taxon>
        <taxon>Cyanobacteriota</taxon>
        <taxon>Cyanophyceae</taxon>
        <taxon>Oscillatoriophycideae</taxon>
        <taxon>Oscillatoriales</taxon>
        <taxon>Oscillatoriaceae</taxon>
        <taxon>Planktothricoides</taxon>
    </lineage>
</organism>
<evidence type="ECO:0000256" key="8">
    <source>
        <dbReference type="ARBA" id="ARBA00048679"/>
    </source>
</evidence>
<comment type="caution">
    <text evidence="11">The sequence shown here is derived from an EMBL/GenBank/DDBJ whole genome shotgun (WGS) entry which is preliminary data.</text>
</comment>
<dbReference type="PROSITE" id="PS50011">
    <property type="entry name" value="PROTEIN_KINASE_DOM"/>
    <property type="match status" value="1"/>
</dbReference>
<feature type="domain" description="Protein kinase" evidence="10">
    <location>
        <begin position="18"/>
        <end position="307"/>
    </location>
</feature>